<feature type="compositionally biased region" description="Low complexity" evidence="1">
    <location>
        <begin position="781"/>
        <end position="797"/>
    </location>
</feature>
<dbReference type="InterPro" id="IPR001138">
    <property type="entry name" value="Zn2Cys6_DnaBD"/>
</dbReference>
<feature type="compositionally biased region" description="Basic and acidic residues" evidence="1">
    <location>
        <begin position="248"/>
        <end position="261"/>
    </location>
</feature>
<proteinExistence type="predicted"/>
<dbReference type="GO" id="GO:0008270">
    <property type="term" value="F:zinc ion binding"/>
    <property type="evidence" value="ECO:0007669"/>
    <property type="project" value="InterPro"/>
</dbReference>
<feature type="compositionally biased region" description="Polar residues" evidence="1">
    <location>
        <begin position="231"/>
        <end position="244"/>
    </location>
</feature>
<feature type="compositionally biased region" description="Polar residues" evidence="1">
    <location>
        <begin position="519"/>
        <end position="529"/>
    </location>
</feature>
<keyword evidence="3" id="KW-1185">Reference proteome</keyword>
<evidence type="ECO:0000313" key="3">
    <source>
        <dbReference type="Proteomes" id="UP000219338"/>
    </source>
</evidence>
<sequence length="898" mass="97564">MSPRTPSSSSPTSSRSASAPYLRRPSGQPKSSRQQFSACGACRMRRCVRPPPSTLPVLTGDRVRCDLKDLPIATAGPNPACSNCKERGLKCVDEFADVKAVKLLRRGRRLQQVEAIYGKATDSQNGSSHFASPATHLPSIIPQLKPEFFSSPFWRWFSVQRPVLDPVEFSGRFLAHSKGSHLLGHEGSVIALLLVVWAASFGVDEQGVPIENEDHDYELGGVSMGHGDYSMQRNTRSASVSSRPSKGRNGDSSKSRVGRKETTEAMLREVLELVDYHSIMRKPSWDGIRVLLLILPLLEDANPLDRLTMHEATLLQAHSLCALSPSPSTSTISHTSDDAIVRARIFWYAHLQEGITTGMRGGRLILTEDDLDTFQSTLPPYNFGLNSASGLSSPSSSSFMASSHPYLQVTHLFSIPLHLSSVCRKVHAVLTGAKAARKAEEGAGVDGEGMREVWEGLERCWGEFEELKRPNGMESETDAQVERFASAWQIFIFECYNIIREALKQYVSRSASSTSASSPQPMFATTSHPSPKGSPHGQSPPPYYTLHQLHAMATRKCVRILPYVLGIIKHHLSCDVVDTSGMFKWDAGLVRDGCFFAGFLSASSDSNTLADPDDRQQFGSMKQESEARIDGSLPPLLARSSYLPIYDAEEGVRICLTALSTMRWAFSKSEERRETLRMVWEDGKMRKRTIQSFSHPHTPHTAEAPSSALREIDLRYAEEAAAQPTSSSYVDMYGGGKVPASIHHLPPLNLSNISASHHVSVDSAPTTGYSTDGSAGANSWPSYTPPGTGTSTSGTSATGNAVRSPVFSSMVSVPNAGIKSEGMLYHNVSADLEPFGFNAPATGTDVSGVMVGYHHSPHQTRGGGAGNFMDFAQTGNAPLGHPVSDGIDFGEDGNGYYH</sequence>
<organism evidence="2 3">
    <name type="scientific">Armillaria ostoyae</name>
    <name type="common">Armillaria root rot fungus</name>
    <dbReference type="NCBI Taxonomy" id="47428"/>
    <lineage>
        <taxon>Eukaryota</taxon>
        <taxon>Fungi</taxon>
        <taxon>Dikarya</taxon>
        <taxon>Basidiomycota</taxon>
        <taxon>Agaricomycotina</taxon>
        <taxon>Agaricomycetes</taxon>
        <taxon>Agaricomycetidae</taxon>
        <taxon>Agaricales</taxon>
        <taxon>Marasmiineae</taxon>
        <taxon>Physalacriaceae</taxon>
        <taxon>Armillaria</taxon>
    </lineage>
</organism>
<dbReference type="CDD" id="cd00067">
    <property type="entry name" value="GAL4"/>
    <property type="match status" value="1"/>
</dbReference>
<dbReference type="Proteomes" id="UP000219338">
    <property type="component" value="Unassembled WGS sequence"/>
</dbReference>
<feature type="compositionally biased region" description="Polar residues" evidence="1">
    <location>
        <begin position="764"/>
        <end position="780"/>
    </location>
</feature>
<dbReference type="OMA" id="FIDGWQI"/>
<dbReference type="OrthoDB" id="3263880at2759"/>
<protein>
    <recommendedName>
        <fullName evidence="4">Zn(2)-C6 fungal-type domain-containing protein</fullName>
    </recommendedName>
</protein>
<feature type="region of interest" description="Disordered" evidence="1">
    <location>
        <begin position="512"/>
        <end position="541"/>
    </location>
</feature>
<dbReference type="GO" id="GO:0000981">
    <property type="term" value="F:DNA-binding transcription factor activity, RNA polymerase II-specific"/>
    <property type="evidence" value="ECO:0007669"/>
    <property type="project" value="InterPro"/>
</dbReference>
<dbReference type="STRING" id="47428.A0A284R728"/>
<feature type="region of interest" description="Disordered" evidence="1">
    <location>
        <begin position="228"/>
        <end position="261"/>
    </location>
</feature>
<evidence type="ECO:0008006" key="4">
    <source>
        <dbReference type="Google" id="ProtNLM"/>
    </source>
</evidence>
<name>A0A284R728_ARMOS</name>
<feature type="compositionally biased region" description="Low complexity" evidence="1">
    <location>
        <begin position="1"/>
        <end position="20"/>
    </location>
</feature>
<evidence type="ECO:0000256" key="1">
    <source>
        <dbReference type="SAM" id="MobiDB-lite"/>
    </source>
</evidence>
<reference evidence="3" key="1">
    <citation type="journal article" date="2017" name="Nat. Ecol. Evol.">
        <title>Genome expansion and lineage-specific genetic innovations in the forest pathogenic fungi Armillaria.</title>
        <authorList>
            <person name="Sipos G."/>
            <person name="Prasanna A.N."/>
            <person name="Walter M.C."/>
            <person name="O'Connor E."/>
            <person name="Balint B."/>
            <person name="Krizsan K."/>
            <person name="Kiss B."/>
            <person name="Hess J."/>
            <person name="Varga T."/>
            <person name="Slot J."/>
            <person name="Riley R."/>
            <person name="Boka B."/>
            <person name="Rigling D."/>
            <person name="Barry K."/>
            <person name="Lee J."/>
            <person name="Mihaltcheva S."/>
            <person name="LaButti K."/>
            <person name="Lipzen A."/>
            <person name="Waldron R."/>
            <person name="Moloney N.M."/>
            <person name="Sperisen C."/>
            <person name="Kredics L."/>
            <person name="Vagvoelgyi C."/>
            <person name="Patrignani A."/>
            <person name="Fitzpatrick D."/>
            <person name="Nagy I."/>
            <person name="Doyle S."/>
            <person name="Anderson J.B."/>
            <person name="Grigoriev I.V."/>
            <person name="Gueldener U."/>
            <person name="Muensterkoetter M."/>
            <person name="Nagy L.G."/>
        </authorList>
    </citation>
    <scope>NUCLEOTIDE SEQUENCE [LARGE SCALE GENOMIC DNA]</scope>
    <source>
        <strain evidence="3">C18/9</strain>
    </source>
</reference>
<accession>A0A284R728</accession>
<dbReference type="AlphaFoldDB" id="A0A284R728"/>
<feature type="region of interest" description="Disordered" evidence="1">
    <location>
        <begin position="764"/>
        <end position="797"/>
    </location>
</feature>
<dbReference type="EMBL" id="FUEG01000005">
    <property type="protein sequence ID" value="SJL04528.1"/>
    <property type="molecule type" value="Genomic_DNA"/>
</dbReference>
<gene>
    <name evidence="2" type="ORF">ARMOST_07895</name>
</gene>
<feature type="region of interest" description="Disordered" evidence="1">
    <location>
        <begin position="1"/>
        <end position="34"/>
    </location>
</feature>
<evidence type="ECO:0000313" key="2">
    <source>
        <dbReference type="EMBL" id="SJL04528.1"/>
    </source>
</evidence>